<dbReference type="AlphaFoldDB" id="A0A382GR19"/>
<dbReference type="PROSITE" id="PS51387">
    <property type="entry name" value="FAD_PCMH"/>
    <property type="match status" value="1"/>
</dbReference>
<organism evidence="2">
    <name type="scientific">marine metagenome</name>
    <dbReference type="NCBI Taxonomy" id="408172"/>
    <lineage>
        <taxon>unclassified sequences</taxon>
        <taxon>metagenomes</taxon>
        <taxon>ecological metagenomes</taxon>
    </lineage>
</organism>
<evidence type="ECO:0000313" key="2">
    <source>
        <dbReference type="EMBL" id="SVB77264.1"/>
    </source>
</evidence>
<gene>
    <name evidence="2" type="ORF">METZ01_LOCUS230118</name>
</gene>
<dbReference type="InterPro" id="IPR051914">
    <property type="entry name" value="FAD-linked_OxidoTrans_Type4"/>
</dbReference>
<dbReference type="PANTHER" id="PTHR42934:SF2">
    <property type="entry name" value="GLYCOLATE OXIDASE SUBUNIT GLCD"/>
    <property type="match status" value="1"/>
</dbReference>
<feature type="non-terminal residue" evidence="2">
    <location>
        <position position="182"/>
    </location>
</feature>
<dbReference type="Gene3D" id="3.30.465.10">
    <property type="match status" value="1"/>
</dbReference>
<name>A0A382GR19_9ZZZZ</name>
<dbReference type="InterPro" id="IPR006094">
    <property type="entry name" value="Oxid_FAD_bind_N"/>
</dbReference>
<accession>A0A382GR19</accession>
<dbReference type="EMBL" id="UINC01056799">
    <property type="protein sequence ID" value="SVB77264.1"/>
    <property type="molecule type" value="Genomic_DNA"/>
</dbReference>
<feature type="domain" description="FAD-binding PCMH-type" evidence="1">
    <location>
        <begin position="23"/>
        <end position="182"/>
    </location>
</feature>
<proteinExistence type="predicted"/>
<protein>
    <recommendedName>
        <fullName evidence="1">FAD-binding PCMH-type domain-containing protein</fullName>
    </recommendedName>
</protein>
<dbReference type="SUPFAM" id="SSF56176">
    <property type="entry name" value="FAD-binding/transporter-associated domain-like"/>
    <property type="match status" value="1"/>
</dbReference>
<evidence type="ECO:0000259" key="1">
    <source>
        <dbReference type="PROSITE" id="PS51387"/>
    </source>
</evidence>
<dbReference type="GO" id="GO:0071949">
    <property type="term" value="F:FAD binding"/>
    <property type="evidence" value="ECO:0007669"/>
    <property type="project" value="InterPro"/>
</dbReference>
<dbReference type="InterPro" id="IPR016169">
    <property type="entry name" value="FAD-bd_PCMH_sub2"/>
</dbReference>
<dbReference type="InterPro" id="IPR036318">
    <property type="entry name" value="FAD-bd_PCMH-like_sf"/>
</dbReference>
<sequence>MASGVLRMDEITLQRHAGDKWFATNPPDAVAFPRSTRAVADILKFANRHHIPVTARGAGHGYVGGCVPVRGGIALSLARMKRIREISGSDFVAVVQPGVITAELQDAAEAKGLYYPPDPASRADCSIGGNIATNAGGPRCLKYGVTRDYVLGLEVVLPDGSVANLGGRCHKNKTGFDLARFF</sequence>
<dbReference type="Pfam" id="PF01565">
    <property type="entry name" value="FAD_binding_4"/>
    <property type="match status" value="1"/>
</dbReference>
<dbReference type="InterPro" id="IPR016166">
    <property type="entry name" value="FAD-bd_PCMH"/>
</dbReference>
<reference evidence="2" key="1">
    <citation type="submission" date="2018-05" db="EMBL/GenBank/DDBJ databases">
        <authorList>
            <person name="Lanie J.A."/>
            <person name="Ng W.-L."/>
            <person name="Kazmierczak K.M."/>
            <person name="Andrzejewski T.M."/>
            <person name="Davidsen T.M."/>
            <person name="Wayne K.J."/>
            <person name="Tettelin H."/>
            <person name="Glass J.I."/>
            <person name="Rusch D."/>
            <person name="Podicherti R."/>
            <person name="Tsui H.-C.T."/>
            <person name="Winkler M.E."/>
        </authorList>
    </citation>
    <scope>NUCLEOTIDE SEQUENCE</scope>
</reference>
<dbReference type="PANTHER" id="PTHR42934">
    <property type="entry name" value="GLYCOLATE OXIDASE SUBUNIT GLCD"/>
    <property type="match status" value="1"/>
</dbReference>